<evidence type="ECO:0000313" key="3">
    <source>
        <dbReference type="Proteomes" id="UP001213000"/>
    </source>
</evidence>
<sequence length="168" mass="16749">MKLTSLATLVAFTAFTTVSAQGTTSLHVPGFDPQPLSADVIGVDASSGQTTWAVQAGPGGDFPGTVTLVEGSDYASMFYVGASPETTFTMDMGCTYQNGQAICSGTQDGQALPTETAPADTPIAVVVGSTAVANAPAATGATTGASTPAPASNPTNPVAAYHSGFQYF</sequence>
<proteinExistence type="predicted"/>
<feature type="chain" id="PRO_5042060922" evidence="1">
    <location>
        <begin position="21"/>
        <end position="168"/>
    </location>
</feature>
<evidence type="ECO:0000313" key="2">
    <source>
        <dbReference type="EMBL" id="KAJ3560663.1"/>
    </source>
</evidence>
<name>A0AAD5YLX9_9AGAR</name>
<gene>
    <name evidence="2" type="ORF">NP233_g10691</name>
</gene>
<keyword evidence="3" id="KW-1185">Reference proteome</keyword>
<accession>A0AAD5YLX9</accession>
<dbReference type="Proteomes" id="UP001213000">
    <property type="component" value="Unassembled WGS sequence"/>
</dbReference>
<feature type="signal peptide" evidence="1">
    <location>
        <begin position="1"/>
        <end position="20"/>
    </location>
</feature>
<reference evidence="2" key="1">
    <citation type="submission" date="2022-07" db="EMBL/GenBank/DDBJ databases">
        <title>Genome Sequence of Leucocoprinus birnbaumii.</title>
        <authorList>
            <person name="Buettner E."/>
        </authorList>
    </citation>
    <scope>NUCLEOTIDE SEQUENCE</scope>
    <source>
        <strain evidence="2">VT141</strain>
    </source>
</reference>
<keyword evidence="1" id="KW-0732">Signal</keyword>
<dbReference type="AlphaFoldDB" id="A0AAD5YLX9"/>
<organism evidence="2 3">
    <name type="scientific">Leucocoprinus birnbaumii</name>
    <dbReference type="NCBI Taxonomy" id="56174"/>
    <lineage>
        <taxon>Eukaryota</taxon>
        <taxon>Fungi</taxon>
        <taxon>Dikarya</taxon>
        <taxon>Basidiomycota</taxon>
        <taxon>Agaricomycotina</taxon>
        <taxon>Agaricomycetes</taxon>
        <taxon>Agaricomycetidae</taxon>
        <taxon>Agaricales</taxon>
        <taxon>Agaricineae</taxon>
        <taxon>Agaricaceae</taxon>
        <taxon>Leucocoprinus</taxon>
    </lineage>
</organism>
<evidence type="ECO:0000256" key="1">
    <source>
        <dbReference type="SAM" id="SignalP"/>
    </source>
</evidence>
<dbReference type="EMBL" id="JANIEX010001131">
    <property type="protein sequence ID" value="KAJ3560663.1"/>
    <property type="molecule type" value="Genomic_DNA"/>
</dbReference>
<protein>
    <submittedName>
        <fullName evidence="2">Uncharacterized protein</fullName>
    </submittedName>
</protein>
<comment type="caution">
    <text evidence="2">The sequence shown here is derived from an EMBL/GenBank/DDBJ whole genome shotgun (WGS) entry which is preliminary data.</text>
</comment>